<dbReference type="InterPro" id="IPR009057">
    <property type="entry name" value="Homeodomain-like_sf"/>
</dbReference>
<evidence type="ECO:0000259" key="4">
    <source>
        <dbReference type="PROSITE" id="PS01124"/>
    </source>
</evidence>
<organism evidence="5 6">
    <name type="scientific">Mycolicibacterium hodleri</name>
    <dbReference type="NCBI Taxonomy" id="49897"/>
    <lineage>
        <taxon>Bacteria</taxon>
        <taxon>Bacillati</taxon>
        <taxon>Actinomycetota</taxon>
        <taxon>Actinomycetes</taxon>
        <taxon>Mycobacteriales</taxon>
        <taxon>Mycobacteriaceae</taxon>
        <taxon>Mycolicibacterium</taxon>
    </lineage>
</organism>
<dbReference type="PANTHER" id="PTHR46796">
    <property type="entry name" value="HTH-TYPE TRANSCRIPTIONAL ACTIVATOR RHAS-RELATED"/>
    <property type="match status" value="1"/>
</dbReference>
<dbReference type="Proteomes" id="UP000320095">
    <property type="component" value="Unassembled WGS sequence"/>
</dbReference>
<protein>
    <submittedName>
        <fullName evidence="5">AraC family transcriptional regulator</fullName>
    </submittedName>
</protein>
<name>A0A502EAQ0_9MYCO</name>
<evidence type="ECO:0000313" key="5">
    <source>
        <dbReference type="EMBL" id="TPG34457.1"/>
    </source>
</evidence>
<keyword evidence="6" id="KW-1185">Reference proteome</keyword>
<dbReference type="SUPFAM" id="SSF51215">
    <property type="entry name" value="Regulatory protein AraC"/>
    <property type="match status" value="1"/>
</dbReference>
<dbReference type="InterPro" id="IPR003313">
    <property type="entry name" value="AraC-bd"/>
</dbReference>
<dbReference type="AlphaFoldDB" id="A0A502EAQ0"/>
<evidence type="ECO:0000313" key="6">
    <source>
        <dbReference type="Proteomes" id="UP000320095"/>
    </source>
</evidence>
<gene>
    <name evidence="5" type="ORF">EAH80_12965</name>
</gene>
<keyword evidence="2" id="KW-0238">DNA-binding</keyword>
<accession>A0A502EAQ0</accession>
<dbReference type="InterPro" id="IPR018060">
    <property type="entry name" value="HTH_AraC"/>
</dbReference>
<keyword evidence="1" id="KW-0805">Transcription regulation</keyword>
<evidence type="ECO:0000256" key="2">
    <source>
        <dbReference type="ARBA" id="ARBA00023125"/>
    </source>
</evidence>
<dbReference type="GO" id="GO:0003700">
    <property type="term" value="F:DNA-binding transcription factor activity"/>
    <property type="evidence" value="ECO:0007669"/>
    <property type="project" value="InterPro"/>
</dbReference>
<reference evidence="5 6" key="1">
    <citation type="journal article" date="2019" name="Environ. Microbiol.">
        <title>Species interactions and distinct microbial communities in high Arctic permafrost affected cryosols are associated with the CH4 and CO2 gas fluxes.</title>
        <authorList>
            <person name="Altshuler I."/>
            <person name="Hamel J."/>
            <person name="Turney S."/>
            <person name="Magnuson E."/>
            <person name="Levesque R."/>
            <person name="Greer C."/>
            <person name="Whyte L.G."/>
        </authorList>
    </citation>
    <scope>NUCLEOTIDE SEQUENCE [LARGE SCALE GENOMIC DNA]</scope>
    <source>
        <strain evidence="5 6">S5.20</strain>
    </source>
</reference>
<dbReference type="Gene3D" id="2.60.120.10">
    <property type="entry name" value="Jelly Rolls"/>
    <property type="match status" value="1"/>
</dbReference>
<evidence type="ECO:0000256" key="3">
    <source>
        <dbReference type="ARBA" id="ARBA00023163"/>
    </source>
</evidence>
<dbReference type="InterPro" id="IPR037923">
    <property type="entry name" value="HTH-like"/>
</dbReference>
<feature type="domain" description="HTH araC/xylS-type" evidence="4">
    <location>
        <begin position="210"/>
        <end position="308"/>
    </location>
</feature>
<dbReference type="PROSITE" id="PS01124">
    <property type="entry name" value="HTH_ARAC_FAMILY_2"/>
    <property type="match status" value="1"/>
</dbReference>
<dbReference type="Gene3D" id="1.10.10.60">
    <property type="entry name" value="Homeodomain-like"/>
    <property type="match status" value="1"/>
</dbReference>
<evidence type="ECO:0000256" key="1">
    <source>
        <dbReference type="ARBA" id="ARBA00023015"/>
    </source>
</evidence>
<dbReference type="SUPFAM" id="SSF46689">
    <property type="entry name" value="Homeodomain-like"/>
    <property type="match status" value="1"/>
</dbReference>
<dbReference type="Pfam" id="PF12833">
    <property type="entry name" value="HTH_18"/>
    <property type="match status" value="1"/>
</dbReference>
<dbReference type="Pfam" id="PF02311">
    <property type="entry name" value="AraC_binding"/>
    <property type="match status" value="1"/>
</dbReference>
<comment type="caution">
    <text evidence="5">The sequence shown here is derived from an EMBL/GenBank/DDBJ whole genome shotgun (WGS) entry which is preliminary data.</text>
</comment>
<dbReference type="SMART" id="SM00342">
    <property type="entry name" value="HTH_ARAC"/>
    <property type="match status" value="1"/>
</dbReference>
<proteinExistence type="predicted"/>
<dbReference type="InterPro" id="IPR050204">
    <property type="entry name" value="AraC_XylS_family_regulators"/>
</dbReference>
<keyword evidence="3" id="KW-0804">Transcription</keyword>
<dbReference type="EMBL" id="RCZG01000004">
    <property type="protein sequence ID" value="TPG34457.1"/>
    <property type="molecule type" value="Genomic_DNA"/>
</dbReference>
<dbReference type="InterPro" id="IPR014710">
    <property type="entry name" value="RmlC-like_jellyroll"/>
</dbReference>
<dbReference type="GO" id="GO:0043565">
    <property type="term" value="F:sequence-specific DNA binding"/>
    <property type="evidence" value="ECO:0007669"/>
    <property type="project" value="InterPro"/>
</dbReference>
<sequence length="310" mass="34426">MGRLAGFGVERRRAGHTPEGVALFGYAPSPGLPAVVVLSSRSDPPPDRAAHPRVHAHYFLQLVYVEAGQCHLHVDCEAVELHTGDAVLIVPGAIMTNQIQRADEDTQLWTVLFRPDAVDPGAPEPLASWRSQSLLAPFARSTRGAHSFAVPVENRQQWVAHLTSLHTELRERRSGFVDAVRAHLVLLLTDLSRLTPDGPLDLVDWDPTLSAVFEFIEVRYREQISLKDVAAAVAQSSGHLATLMKDRTGRTVGEWITERRMREARRLLLDADLTIGDIAAQLGYGDPGYFTRRFHAEHQVSPTAWRHADR</sequence>